<keyword evidence="2" id="KW-1185">Reference proteome</keyword>
<proteinExistence type="predicted"/>
<reference evidence="1 2" key="1">
    <citation type="submission" date="2024-07" db="EMBL/GenBank/DDBJ databases">
        <title>Enhanced genomic and transcriptomic resources for Trichinella pseudospiralis and T. spiralis underpin the discovery of pronounced molecular differences between stages and species.</title>
        <authorList>
            <person name="Pasi K.K."/>
            <person name="La Rosa G."/>
            <person name="Gomez-Morales M.A."/>
            <person name="Tosini F."/>
            <person name="Sumanam S."/>
            <person name="Young N.D."/>
            <person name="Chang B.C."/>
            <person name="Robin G.B."/>
        </authorList>
    </citation>
    <scope>NUCLEOTIDE SEQUENCE [LARGE SCALE GENOMIC DNA]</scope>
    <source>
        <strain evidence="1">ISS534</strain>
    </source>
</reference>
<dbReference type="Proteomes" id="UP001558632">
    <property type="component" value="Unassembled WGS sequence"/>
</dbReference>
<evidence type="ECO:0000313" key="2">
    <source>
        <dbReference type="Proteomes" id="UP001558632"/>
    </source>
</evidence>
<gene>
    <name evidence="1" type="ORF">TSPI_06921</name>
</gene>
<name>A0ABR3K4V8_TRISP</name>
<comment type="caution">
    <text evidence="1">The sequence shown here is derived from an EMBL/GenBank/DDBJ whole genome shotgun (WGS) entry which is preliminary data.</text>
</comment>
<organism evidence="1 2">
    <name type="scientific">Trichinella spiralis</name>
    <name type="common">Trichina worm</name>
    <dbReference type="NCBI Taxonomy" id="6334"/>
    <lineage>
        <taxon>Eukaryota</taxon>
        <taxon>Metazoa</taxon>
        <taxon>Ecdysozoa</taxon>
        <taxon>Nematoda</taxon>
        <taxon>Enoplea</taxon>
        <taxon>Dorylaimia</taxon>
        <taxon>Trichinellida</taxon>
        <taxon>Trichinellidae</taxon>
        <taxon>Trichinella</taxon>
    </lineage>
</organism>
<sequence>MSGHLEKFEKSLSEKYSRNVVILCQEMPNKYVALAVHVAAKGINRELPIEKIVDRIVEACTRAKGILIGTASVHQGLALIQNKAEYVNYGIDPFTGYKIDPSVGYFGLDPYTGLTIFPASRQRKVVPQNLLSRFKNVNAFFCCARFLHVRRNIANRIPIARLSIFASQYAKNVLSALPHIQLQPGVVVTSNAQRTMCVEMDVAGHRRIFSKQIVCKVMCS</sequence>
<accession>A0ABR3K4V8</accession>
<evidence type="ECO:0000313" key="1">
    <source>
        <dbReference type="EMBL" id="KAL1227590.1"/>
    </source>
</evidence>
<protein>
    <submittedName>
        <fullName evidence="1">Glutathione S-transferase TCHQD</fullName>
    </submittedName>
</protein>
<dbReference type="EMBL" id="JBEUSY010000534">
    <property type="protein sequence ID" value="KAL1227590.1"/>
    <property type="molecule type" value="Genomic_DNA"/>
</dbReference>